<gene>
    <name evidence="1" type="ORF">DPMN_154373</name>
</gene>
<evidence type="ECO:0000313" key="2">
    <source>
        <dbReference type="Proteomes" id="UP000828390"/>
    </source>
</evidence>
<sequence length="59" mass="6164">MVVVVEVVEAAEVVVEVVGGSSINSSSSKSIRSKRISAFCTCYLCDGCTCIQIDLSPPP</sequence>
<proteinExistence type="predicted"/>
<reference evidence="1" key="2">
    <citation type="submission" date="2020-11" db="EMBL/GenBank/DDBJ databases">
        <authorList>
            <person name="McCartney M.A."/>
            <person name="Auch B."/>
            <person name="Kono T."/>
            <person name="Mallez S."/>
            <person name="Becker A."/>
            <person name="Gohl D.M."/>
            <person name="Silverstein K.A.T."/>
            <person name="Koren S."/>
            <person name="Bechman K.B."/>
            <person name="Herman A."/>
            <person name="Abrahante J.E."/>
            <person name="Garbe J."/>
        </authorList>
    </citation>
    <scope>NUCLEOTIDE SEQUENCE</scope>
    <source>
        <strain evidence="1">Duluth1</strain>
        <tissue evidence="1">Whole animal</tissue>
    </source>
</reference>
<dbReference type="Proteomes" id="UP000828390">
    <property type="component" value="Unassembled WGS sequence"/>
</dbReference>
<accession>A0A9D4FRN0</accession>
<comment type="caution">
    <text evidence="1">The sequence shown here is derived from an EMBL/GenBank/DDBJ whole genome shotgun (WGS) entry which is preliminary data.</text>
</comment>
<organism evidence="1 2">
    <name type="scientific">Dreissena polymorpha</name>
    <name type="common">Zebra mussel</name>
    <name type="synonym">Mytilus polymorpha</name>
    <dbReference type="NCBI Taxonomy" id="45954"/>
    <lineage>
        <taxon>Eukaryota</taxon>
        <taxon>Metazoa</taxon>
        <taxon>Spiralia</taxon>
        <taxon>Lophotrochozoa</taxon>
        <taxon>Mollusca</taxon>
        <taxon>Bivalvia</taxon>
        <taxon>Autobranchia</taxon>
        <taxon>Heteroconchia</taxon>
        <taxon>Euheterodonta</taxon>
        <taxon>Imparidentia</taxon>
        <taxon>Neoheterodontei</taxon>
        <taxon>Myida</taxon>
        <taxon>Dreissenoidea</taxon>
        <taxon>Dreissenidae</taxon>
        <taxon>Dreissena</taxon>
    </lineage>
</organism>
<dbReference type="EMBL" id="JAIWYP010000007">
    <property type="protein sequence ID" value="KAH3800732.1"/>
    <property type="molecule type" value="Genomic_DNA"/>
</dbReference>
<keyword evidence="2" id="KW-1185">Reference proteome</keyword>
<dbReference type="AlphaFoldDB" id="A0A9D4FRN0"/>
<name>A0A9D4FRN0_DREPO</name>
<evidence type="ECO:0000313" key="1">
    <source>
        <dbReference type="EMBL" id="KAH3800732.1"/>
    </source>
</evidence>
<protein>
    <submittedName>
        <fullName evidence="1">Uncharacterized protein</fullName>
    </submittedName>
</protein>
<reference evidence="1" key="1">
    <citation type="journal article" date="2019" name="bioRxiv">
        <title>The Genome of the Zebra Mussel, Dreissena polymorpha: A Resource for Invasive Species Research.</title>
        <authorList>
            <person name="McCartney M.A."/>
            <person name="Auch B."/>
            <person name="Kono T."/>
            <person name="Mallez S."/>
            <person name="Zhang Y."/>
            <person name="Obille A."/>
            <person name="Becker A."/>
            <person name="Abrahante J.E."/>
            <person name="Garbe J."/>
            <person name="Badalamenti J.P."/>
            <person name="Herman A."/>
            <person name="Mangelson H."/>
            <person name="Liachko I."/>
            <person name="Sullivan S."/>
            <person name="Sone E.D."/>
            <person name="Koren S."/>
            <person name="Silverstein K.A.T."/>
            <person name="Beckman K.B."/>
            <person name="Gohl D.M."/>
        </authorList>
    </citation>
    <scope>NUCLEOTIDE SEQUENCE</scope>
    <source>
        <strain evidence="1">Duluth1</strain>
        <tissue evidence="1">Whole animal</tissue>
    </source>
</reference>